<proteinExistence type="predicted"/>
<evidence type="ECO:0000313" key="1">
    <source>
        <dbReference type="EMBL" id="KAG5920795.1"/>
    </source>
</evidence>
<organism evidence="1 2">
    <name type="scientific">Claviceps africana</name>
    <dbReference type="NCBI Taxonomy" id="83212"/>
    <lineage>
        <taxon>Eukaryota</taxon>
        <taxon>Fungi</taxon>
        <taxon>Dikarya</taxon>
        <taxon>Ascomycota</taxon>
        <taxon>Pezizomycotina</taxon>
        <taxon>Sordariomycetes</taxon>
        <taxon>Hypocreomycetidae</taxon>
        <taxon>Hypocreales</taxon>
        <taxon>Clavicipitaceae</taxon>
        <taxon>Claviceps</taxon>
    </lineage>
</organism>
<dbReference type="Proteomes" id="UP000811619">
    <property type="component" value="Unassembled WGS sequence"/>
</dbReference>
<evidence type="ECO:0000313" key="2">
    <source>
        <dbReference type="Proteomes" id="UP000811619"/>
    </source>
</evidence>
<comment type="caution">
    <text evidence="1">The sequence shown here is derived from an EMBL/GenBank/DDBJ whole genome shotgun (WGS) entry which is preliminary data.</text>
</comment>
<name>A0A8K0J5N8_9HYPO</name>
<reference evidence="1" key="1">
    <citation type="journal article" date="2020" name="bioRxiv">
        <title>Whole genome comparisons of ergot fungi reveals the divergence and evolution of species within the genus Claviceps are the result of varying mechanisms driving genome evolution and host range expansion.</title>
        <authorList>
            <person name="Wyka S.A."/>
            <person name="Mondo S.J."/>
            <person name="Liu M."/>
            <person name="Dettman J."/>
            <person name="Nalam V."/>
            <person name="Broders K.D."/>
        </authorList>
    </citation>
    <scope>NUCLEOTIDE SEQUENCE</scope>
    <source>
        <strain evidence="1">CCC 489</strain>
    </source>
</reference>
<keyword evidence="2" id="KW-1185">Reference proteome</keyword>
<gene>
    <name evidence="1" type="ORF">E4U42_006076</name>
</gene>
<sequence>MDWEGSHLEGHGFDLMKRTLEKIKDDGNAPDSVFVLVVDFDEVTDFDLILILMLDLGTSDHRIGLSTDADSRTATGAGRA</sequence>
<dbReference type="AlphaFoldDB" id="A0A8K0J5N8"/>
<protein>
    <submittedName>
        <fullName evidence="1">Uncharacterized protein</fullName>
    </submittedName>
</protein>
<accession>A0A8K0J5N8</accession>
<dbReference type="EMBL" id="SRPY01000594">
    <property type="protein sequence ID" value="KAG5920795.1"/>
    <property type="molecule type" value="Genomic_DNA"/>
</dbReference>